<reference evidence="2 3" key="1">
    <citation type="submission" date="2017-11" db="EMBL/GenBank/DDBJ databases">
        <title>De-novo sequencing of pomegranate (Punica granatum L.) genome.</title>
        <authorList>
            <person name="Akparov Z."/>
            <person name="Amiraslanov A."/>
            <person name="Hajiyeva S."/>
            <person name="Abbasov M."/>
            <person name="Kaur K."/>
            <person name="Hamwieh A."/>
            <person name="Solovyev V."/>
            <person name="Salamov A."/>
            <person name="Braich B."/>
            <person name="Kosarev P."/>
            <person name="Mahmoud A."/>
            <person name="Hajiyev E."/>
            <person name="Babayeva S."/>
            <person name="Izzatullayeva V."/>
            <person name="Mammadov A."/>
            <person name="Mammadov A."/>
            <person name="Sharifova S."/>
            <person name="Ojaghi J."/>
            <person name="Eynullazada K."/>
            <person name="Bayramov B."/>
            <person name="Abdulazimova A."/>
            <person name="Shahmuradov I."/>
        </authorList>
    </citation>
    <scope>NUCLEOTIDE SEQUENCE [LARGE SCALE GENOMIC DNA]</scope>
    <source>
        <strain evidence="3">cv. AG2017</strain>
        <tissue evidence="2">Leaf</tissue>
    </source>
</reference>
<sequence>MYDWTDTAEDCRNDDAEIFRCLSCFSFFIPIGDGLFRIFQKRSEAGNVQEAQEVPVPVATENSFLSFFQWKKKPAVLEGSDAPDTTPENKTQQLFDSGMPNDSVPNQNGSVPSAEDTAVPNPLPSVDNVISEPKKVEEGRADSFSQDTERKIPCLDTSQGQYYGLELGSTRFLGHRLGLGKTTANLGNEAHSNTGNSLETGRAEFTTFLVLTWCLSEHLRLTSS</sequence>
<feature type="region of interest" description="Disordered" evidence="1">
    <location>
        <begin position="78"/>
        <end position="129"/>
    </location>
</feature>
<evidence type="ECO:0000313" key="2">
    <source>
        <dbReference type="EMBL" id="PKI68684.1"/>
    </source>
</evidence>
<proteinExistence type="predicted"/>
<dbReference type="PANTHER" id="PTHR38937:SF2">
    <property type="entry name" value="MEMBRANE PROTEIN OF ER BODY-LIKE PROTEIN ISOFORM X1"/>
    <property type="match status" value="1"/>
</dbReference>
<name>A0A2I0KJJ5_PUNGR</name>
<organism evidence="2 3">
    <name type="scientific">Punica granatum</name>
    <name type="common">Pomegranate</name>
    <dbReference type="NCBI Taxonomy" id="22663"/>
    <lineage>
        <taxon>Eukaryota</taxon>
        <taxon>Viridiplantae</taxon>
        <taxon>Streptophyta</taxon>
        <taxon>Embryophyta</taxon>
        <taxon>Tracheophyta</taxon>
        <taxon>Spermatophyta</taxon>
        <taxon>Magnoliopsida</taxon>
        <taxon>eudicotyledons</taxon>
        <taxon>Gunneridae</taxon>
        <taxon>Pentapetalae</taxon>
        <taxon>rosids</taxon>
        <taxon>malvids</taxon>
        <taxon>Myrtales</taxon>
        <taxon>Lythraceae</taxon>
        <taxon>Punica</taxon>
    </lineage>
</organism>
<dbReference type="PANTHER" id="PTHR38937">
    <property type="entry name" value="MEMBRANE PROTEIN OF ER BODY-LIKE PROTEIN"/>
    <property type="match status" value="1"/>
</dbReference>
<evidence type="ECO:0000256" key="1">
    <source>
        <dbReference type="SAM" id="MobiDB-lite"/>
    </source>
</evidence>
<dbReference type="InterPro" id="IPR052843">
    <property type="entry name" value="ER_body_metal_sequester"/>
</dbReference>
<evidence type="ECO:0000313" key="3">
    <source>
        <dbReference type="Proteomes" id="UP000233551"/>
    </source>
</evidence>
<dbReference type="EMBL" id="PGOL01000545">
    <property type="protein sequence ID" value="PKI68684.1"/>
    <property type="molecule type" value="Genomic_DNA"/>
</dbReference>
<dbReference type="AlphaFoldDB" id="A0A2I0KJJ5"/>
<gene>
    <name evidence="2" type="ORF">CRG98_010964</name>
</gene>
<comment type="caution">
    <text evidence="2">The sequence shown here is derived from an EMBL/GenBank/DDBJ whole genome shotgun (WGS) entry which is preliminary data.</text>
</comment>
<protein>
    <submittedName>
        <fullName evidence="2">Uncharacterized protein</fullName>
    </submittedName>
</protein>
<feature type="compositionally biased region" description="Polar residues" evidence="1">
    <location>
        <begin position="86"/>
        <end position="95"/>
    </location>
</feature>
<dbReference type="Proteomes" id="UP000233551">
    <property type="component" value="Unassembled WGS sequence"/>
</dbReference>
<accession>A0A2I0KJJ5</accession>
<keyword evidence="3" id="KW-1185">Reference proteome</keyword>